<reference evidence="2" key="1">
    <citation type="journal article" date="2023" name="Mol. Phylogenet. Evol.">
        <title>Genome-scale phylogeny and comparative genomics of the fungal order Sordariales.</title>
        <authorList>
            <person name="Hensen N."/>
            <person name="Bonometti L."/>
            <person name="Westerberg I."/>
            <person name="Brannstrom I.O."/>
            <person name="Guillou S."/>
            <person name="Cros-Aarteil S."/>
            <person name="Calhoun S."/>
            <person name="Haridas S."/>
            <person name="Kuo A."/>
            <person name="Mondo S."/>
            <person name="Pangilinan J."/>
            <person name="Riley R."/>
            <person name="LaButti K."/>
            <person name="Andreopoulos B."/>
            <person name="Lipzen A."/>
            <person name="Chen C."/>
            <person name="Yan M."/>
            <person name="Daum C."/>
            <person name="Ng V."/>
            <person name="Clum A."/>
            <person name="Steindorff A."/>
            <person name="Ohm R.A."/>
            <person name="Martin F."/>
            <person name="Silar P."/>
            <person name="Natvig D.O."/>
            <person name="Lalanne C."/>
            <person name="Gautier V."/>
            <person name="Ament-Velasquez S.L."/>
            <person name="Kruys A."/>
            <person name="Hutchinson M.I."/>
            <person name="Powell A.J."/>
            <person name="Barry K."/>
            <person name="Miller A.N."/>
            <person name="Grigoriev I.V."/>
            <person name="Debuchy R."/>
            <person name="Gladieux P."/>
            <person name="Hiltunen Thoren M."/>
            <person name="Johannesson H."/>
        </authorList>
    </citation>
    <scope>NUCLEOTIDE SEQUENCE [LARGE SCALE GENOMIC DNA]</scope>
    <source>
        <strain evidence="2">CBS 284.82</strain>
    </source>
</reference>
<accession>A0AAN6PBP1</accession>
<feature type="non-terminal residue" evidence="1">
    <location>
        <position position="1"/>
    </location>
</feature>
<evidence type="ECO:0000313" key="2">
    <source>
        <dbReference type="Proteomes" id="UP001303115"/>
    </source>
</evidence>
<dbReference type="EMBL" id="MU854454">
    <property type="protein sequence ID" value="KAK4035119.1"/>
    <property type="molecule type" value="Genomic_DNA"/>
</dbReference>
<protein>
    <submittedName>
        <fullName evidence="1">Uncharacterized protein</fullName>
    </submittedName>
</protein>
<dbReference type="Proteomes" id="UP001303115">
    <property type="component" value="Unassembled WGS sequence"/>
</dbReference>
<evidence type="ECO:0000313" key="1">
    <source>
        <dbReference type="EMBL" id="KAK4035119.1"/>
    </source>
</evidence>
<sequence length="199" mass="22139">SLALLKKRLGPQAIQQLLQPDLEASDSYWQETAARSNGQLRPAETRLSVRGLTTNDFMTWFATISKADEAAMLAAHPEHYHIGTNREGGMVVVETLGRHVSHLEIAHSQDNKSSELVTGRDDSSTFIMTGKGYTRDGTNTGEVLHQFKDHEDGGGFDVSLGIWFPAACEDELLEGHRQNLAVEFRNWLVAAYEELKTKE</sequence>
<keyword evidence="2" id="KW-1185">Reference proteome</keyword>
<dbReference type="AlphaFoldDB" id="A0AAN6PBP1"/>
<comment type="caution">
    <text evidence="1">The sequence shown here is derived from an EMBL/GenBank/DDBJ whole genome shotgun (WGS) entry which is preliminary data.</text>
</comment>
<proteinExistence type="predicted"/>
<name>A0AAN6PBP1_9PEZI</name>
<gene>
    <name evidence="1" type="ORF">C8A01DRAFT_18173</name>
</gene>
<organism evidence="1 2">
    <name type="scientific">Parachaetomium inaequale</name>
    <dbReference type="NCBI Taxonomy" id="2588326"/>
    <lineage>
        <taxon>Eukaryota</taxon>
        <taxon>Fungi</taxon>
        <taxon>Dikarya</taxon>
        <taxon>Ascomycota</taxon>
        <taxon>Pezizomycotina</taxon>
        <taxon>Sordariomycetes</taxon>
        <taxon>Sordariomycetidae</taxon>
        <taxon>Sordariales</taxon>
        <taxon>Chaetomiaceae</taxon>
        <taxon>Parachaetomium</taxon>
    </lineage>
</organism>